<feature type="transmembrane region" description="Helical" evidence="1">
    <location>
        <begin position="258"/>
        <end position="283"/>
    </location>
</feature>
<dbReference type="InterPro" id="IPR040226">
    <property type="entry name" value="THH1/TOM1/TOM3"/>
</dbReference>
<dbReference type="Proteomes" id="UP000693981">
    <property type="component" value="Unassembled WGS sequence"/>
</dbReference>
<organism evidence="2 3">
    <name type="scientific">Phytophthora boehmeriae</name>
    <dbReference type="NCBI Taxonomy" id="109152"/>
    <lineage>
        <taxon>Eukaryota</taxon>
        <taxon>Sar</taxon>
        <taxon>Stramenopiles</taxon>
        <taxon>Oomycota</taxon>
        <taxon>Peronosporomycetes</taxon>
        <taxon>Peronosporales</taxon>
        <taxon>Peronosporaceae</taxon>
        <taxon>Phytophthora</taxon>
    </lineage>
</organism>
<reference evidence="2" key="1">
    <citation type="submission" date="2021-02" db="EMBL/GenBank/DDBJ databases">
        <authorList>
            <person name="Palmer J.M."/>
        </authorList>
    </citation>
    <scope>NUCLEOTIDE SEQUENCE</scope>
    <source>
        <strain evidence="2">SCRP23</strain>
    </source>
</reference>
<keyword evidence="1" id="KW-1133">Transmembrane helix</keyword>
<comment type="caution">
    <text evidence="2">The sequence shown here is derived from an EMBL/GenBank/DDBJ whole genome shotgun (WGS) entry which is preliminary data.</text>
</comment>
<dbReference type="EMBL" id="JAGDFL010000261">
    <property type="protein sequence ID" value="KAG7394620.1"/>
    <property type="molecule type" value="Genomic_DNA"/>
</dbReference>
<dbReference type="AlphaFoldDB" id="A0A8T1WS70"/>
<keyword evidence="1" id="KW-0472">Membrane</keyword>
<feature type="transmembrane region" description="Helical" evidence="1">
    <location>
        <begin position="218"/>
        <end position="237"/>
    </location>
</feature>
<evidence type="ECO:0008006" key="4">
    <source>
        <dbReference type="Google" id="ProtNLM"/>
    </source>
</evidence>
<accession>A0A8T1WS70</accession>
<feature type="transmembrane region" description="Helical" evidence="1">
    <location>
        <begin position="295"/>
        <end position="313"/>
    </location>
</feature>
<evidence type="ECO:0000313" key="3">
    <source>
        <dbReference type="Proteomes" id="UP000693981"/>
    </source>
</evidence>
<feature type="transmembrane region" description="Helical" evidence="1">
    <location>
        <begin position="20"/>
        <end position="41"/>
    </location>
</feature>
<protein>
    <recommendedName>
        <fullName evidence="4">THH1/TOM1/TOM3 domain-containing protein</fullName>
    </recommendedName>
</protein>
<sequence>MELLNKICLFGAHHCFYTQSAAAGAAYCYAAVLAYTLSVSIQRSRLGEHGHATHLLPVKRMRWFPTFLSFSYFSRIAWLVLSNMHMFQWVEGSAPDYKYEHMVFVTPLLPTDIDIYVLGVTSFGKLATLLYFSAFTLLLRFWEDVRVQARRADQPLARVAANQSVIAEYTRGAGAQRVGRSRKLFLVANVWIYLVECALLVLKTLFPGQKMVLFEMEYGFVALCFFLLAVMLARCAFQLRSVLLKIEFSSLAATIARRLSLIGAVSSLLFFYRSLLLLFSMPAIEVFDPHVSNPWLFYAIPELIPGALVIYMMNVKRQHQAAPPTWGITKARSDEQTPLLQELRRLSNDMPHFRGQELHI</sequence>
<dbReference type="PANTHER" id="PTHR31142:SF3">
    <property type="entry name" value="THH1_TOM1_TOM3 DOMAIN-CONTAINING PROTEIN"/>
    <property type="match status" value="1"/>
</dbReference>
<proteinExistence type="predicted"/>
<feature type="transmembrane region" description="Helical" evidence="1">
    <location>
        <begin position="184"/>
        <end position="206"/>
    </location>
</feature>
<keyword evidence="3" id="KW-1185">Reference proteome</keyword>
<evidence type="ECO:0000256" key="1">
    <source>
        <dbReference type="SAM" id="Phobius"/>
    </source>
</evidence>
<gene>
    <name evidence="2" type="ORF">PHYBOEH_004952</name>
</gene>
<keyword evidence="1" id="KW-0812">Transmembrane</keyword>
<feature type="transmembrane region" description="Helical" evidence="1">
    <location>
        <begin position="62"/>
        <end position="81"/>
    </location>
</feature>
<dbReference type="PANTHER" id="PTHR31142">
    <property type="entry name" value="TOBAMOVIRUS MULTIPLICATION PROTEIN 1-LIKE ISOFORM X1"/>
    <property type="match status" value="1"/>
</dbReference>
<name>A0A8T1WS70_9STRA</name>
<feature type="transmembrane region" description="Helical" evidence="1">
    <location>
        <begin position="115"/>
        <end position="142"/>
    </location>
</feature>
<dbReference type="OrthoDB" id="71158at2759"/>
<evidence type="ECO:0000313" key="2">
    <source>
        <dbReference type="EMBL" id="KAG7394620.1"/>
    </source>
</evidence>